<dbReference type="InterPro" id="IPR036817">
    <property type="entry name" value="Transthyretin/HIU_hydrolase_sf"/>
</dbReference>
<organism evidence="9 10">
    <name type="scientific">Hymenobacter caeli</name>
    <dbReference type="NCBI Taxonomy" id="2735894"/>
    <lineage>
        <taxon>Bacteria</taxon>
        <taxon>Pseudomonadati</taxon>
        <taxon>Bacteroidota</taxon>
        <taxon>Cytophagia</taxon>
        <taxon>Cytophagales</taxon>
        <taxon>Hymenobacteraceae</taxon>
        <taxon>Hymenobacter</taxon>
    </lineage>
</organism>
<dbReference type="PANTHER" id="PTHR10395:SF7">
    <property type="entry name" value="5-HYDROXYISOURATE HYDROLASE"/>
    <property type="match status" value="1"/>
</dbReference>
<dbReference type="GO" id="GO:0033971">
    <property type="term" value="F:hydroxyisourate hydrolase activity"/>
    <property type="evidence" value="ECO:0007669"/>
    <property type="project" value="UniProtKB-EC"/>
</dbReference>
<evidence type="ECO:0000256" key="5">
    <source>
        <dbReference type="ARBA" id="ARBA00022631"/>
    </source>
</evidence>
<keyword evidence="5 7" id="KW-0659">Purine metabolism</keyword>
<accession>A0ABX2FJD6</accession>
<evidence type="ECO:0000313" key="9">
    <source>
        <dbReference type="EMBL" id="NRT17228.1"/>
    </source>
</evidence>
<protein>
    <recommendedName>
        <fullName evidence="7">5-hydroxyisourate hydrolase</fullName>
        <shortName evidence="7">HIU hydrolase</shortName>
        <shortName evidence="7">HIUHase</shortName>
        <ecNumber evidence="7">3.5.2.17</ecNumber>
    </recommendedName>
</protein>
<dbReference type="CDD" id="cd05822">
    <property type="entry name" value="TLP_HIUase"/>
    <property type="match status" value="1"/>
</dbReference>
<evidence type="ECO:0000259" key="8">
    <source>
        <dbReference type="SMART" id="SM00095"/>
    </source>
</evidence>
<comment type="similarity">
    <text evidence="3 7">Belongs to the transthyretin family. 5-hydroxyisourate hydrolase subfamily.</text>
</comment>
<dbReference type="RefSeq" id="WP_173808013.1">
    <property type="nucleotide sequence ID" value="NZ_JABSNP010000001.1"/>
</dbReference>
<comment type="subunit">
    <text evidence="4 7">Homotetramer.</text>
</comment>
<comment type="catalytic activity">
    <reaction evidence="1 7">
        <text>5-hydroxyisourate + H2O = 5-hydroxy-2-oxo-4-ureido-2,5-dihydro-1H-imidazole-5-carboxylate + H(+)</text>
        <dbReference type="Rhea" id="RHEA:23736"/>
        <dbReference type="ChEBI" id="CHEBI:15377"/>
        <dbReference type="ChEBI" id="CHEBI:15378"/>
        <dbReference type="ChEBI" id="CHEBI:18072"/>
        <dbReference type="ChEBI" id="CHEBI:58639"/>
        <dbReference type="EC" id="3.5.2.17"/>
    </reaction>
</comment>
<evidence type="ECO:0000256" key="6">
    <source>
        <dbReference type="ARBA" id="ARBA00022801"/>
    </source>
</evidence>
<dbReference type="SUPFAM" id="SSF49472">
    <property type="entry name" value="Transthyretin (synonym: prealbumin)"/>
    <property type="match status" value="1"/>
</dbReference>
<comment type="function">
    <text evidence="2">Catalyzes the hydrolysis of 5-hydroxyisourate (HIU) to 2-oxo-4-hydroxy-4-carboxy-5-ureidoimidazoline (OHCU).</text>
</comment>
<reference evidence="9 10" key="1">
    <citation type="submission" date="2020-05" db="EMBL/GenBank/DDBJ databases">
        <title>Genomic Encyclopedia of Type Strains, Phase IV (KMG-V): Genome sequencing to study the core and pangenomes of soil and plant-associated prokaryotes.</title>
        <authorList>
            <person name="Whitman W."/>
        </authorList>
    </citation>
    <scope>NUCLEOTIDE SEQUENCE [LARGE SCALE GENOMIC DNA]</scope>
    <source>
        <strain evidence="9 10">9A</strain>
    </source>
</reference>
<dbReference type="EC" id="3.5.2.17" evidence="7"/>
<keyword evidence="6 7" id="KW-0378">Hydrolase</keyword>
<keyword evidence="10" id="KW-1185">Reference proteome</keyword>
<evidence type="ECO:0000256" key="2">
    <source>
        <dbReference type="ARBA" id="ARBA00002704"/>
    </source>
</evidence>
<dbReference type="PROSITE" id="PS00768">
    <property type="entry name" value="TRANSTHYRETIN_1"/>
    <property type="match status" value="1"/>
</dbReference>
<name>A0ABX2FJD6_9BACT</name>
<feature type="domain" description="Transthyretin/hydroxyisourate hydrolase" evidence="8">
    <location>
        <begin position="1"/>
        <end position="111"/>
    </location>
</feature>
<evidence type="ECO:0000256" key="3">
    <source>
        <dbReference type="ARBA" id="ARBA00009850"/>
    </source>
</evidence>
<dbReference type="NCBIfam" id="TIGR02962">
    <property type="entry name" value="hdxy_isourate"/>
    <property type="match status" value="1"/>
</dbReference>
<dbReference type="InterPro" id="IPR000895">
    <property type="entry name" value="Transthyretin/HIU_hydrolase"/>
</dbReference>
<dbReference type="InterPro" id="IPR023418">
    <property type="entry name" value="Thyroxine_BS"/>
</dbReference>
<gene>
    <name evidence="9" type="ORF">HNP98_000031</name>
</gene>
<dbReference type="Pfam" id="PF00576">
    <property type="entry name" value="Transthyretin"/>
    <property type="match status" value="1"/>
</dbReference>
<dbReference type="EMBL" id="JABSNP010000001">
    <property type="protein sequence ID" value="NRT17228.1"/>
    <property type="molecule type" value="Genomic_DNA"/>
</dbReference>
<evidence type="ECO:0000256" key="4">
    <source>
        <dbReference type="ARBA" id="ARBA00011881"/>
    </source>
</evidence>
<evidence type="ECO:0000256" key="7">
    <source>
        <dbReference type="RuleBase" id="RU361270"/>
    </source>
</evidence>
<evidence type="ECO:0000313" key="10">
    <source>
        <dbReference type="Proteomes" id="UP000779507"/>
    </source>
</evidence>
<dbReference type="InterPro" id="IPR014306">
    <property type="entry name" value="Hydroxyisourate_hydrolase"/>
</dbReference>
<dbReference type="Proteomes" id="UP000779507">
    <property type="component" value="Unassembled WGS sequence"/>
</dbReference>
<evidence type="ECO:0000256" key="1">
    <source>
        <dbReference type="ARBA" id="ARBA00001043"/>
    </source>
</evidence>
<comment type="caution">
    <text evidence="9">The sequence shown here is derived from an EMBL/GenBank/DDBJ whole genome shotgun (WGS) entry which is preliminary data.</text>
</comment>
<proteinExistence type="inferred from homology"/>
<dbReference type="PANTHER" id="PTHR10395">
    <property type="entry name" value="URICASE AND TRANSTHYRETIN-RELATED"/>
    <property type="match status" value="1"/>
</dbReference>
<dbReference type="InterPro" id="IPR023416">
    <property type="entry name" value="Transthyretin/HIU_hydrolase_d"/>
</dbReference>
<dbReference type="PRINTS" id="PR00189">
    <property type="entry name" value="TRNSTHYRETIN"/>
</dbReference>
<sequence length="112" mass="12628">MSQITTHILDTTKGRPAAGVTIALRRQAGDGWQEIARGVTNADGRLTDLLIDKTPLELGIYQMKFFTREYFARDGTAHFYPFVEICFEVATAEHYHVPLLLNPFGYSTYRGS</sequence>
<dbReference type="Gene3D" id="2.60.40.180">
    <property type="entry name" value="Transthyretin/hydroxyisourate hydrolase domain"/>
    <property type="match status" value="1"/>
</dbReference>
<dbReference type="SMART" id="SM00095">
    <property type="entry name" value="TR_THY"/>
    <property type="match status" value="1"/>
</dbReference>